<name>A0A6P2S9X9_9BURK</name>
<gene>
    <name evidence="7" type="ORF">BPA30113_06969</name>
</gene>
<dbReference type="EMBL" id="CABVQD010000043">
    <property type="protein sequence ID" value="VWC41709.1"/>
    <property type="molecule type" value="Genomic_DNA"/>
</dbReference>
<dbReference type="Proteomes" id="UP000494330">
    <property type="component" value="Unassembled WGS sequence"/>
</dbReference>
<dbReference type="InterPro" id="IPR005171">
    <property type="entry name" value="Cyt_c_oxidase_su4_prok"/>
</dbReference>
<organism evidence="7 8">
    <name type="scientific">Burkholderia paludis</name>
    <dbReference type="NCBI Taxonomy" id="1506587"/>
    <lineage>
        <taxon>Bacteria</taxon>
        <taxon>Pseudomonadati</taxon>
        <taxon>Pseudomonadota</taxon>
        <taxon>Betaproteobacteria</taxon>
        <taxon>Burkholderiales</taxon>
        <taxon>Burkholderiaceae</taxon>
        <taxon>Burkholderia</taxon>
        <taxon>Burkholderia cepacia complex</taxon>
    </lineage>
</organism>
<sequence>MKGEAHTTLAGAFRVWSFLILATLCSGLLGEHHGFSGGLTAVVAIMFIAAIKCRAVMLHFMEIKAVPWSWRLVFEGWIWAVCGAIVGLWAIGARGY</sequence>
<keyword evidence="8" id="KW-1185">Reference proteome</keyword>
<dbReference type="GO" id="GO:0005886">
    <property type="term" value="C:plasma membrane"/>
    <property type="evidence" value="ECO:0007669"/>
    <property type="project" value="UniProtKB-SubCell"/>
</dbReference>
<evidence type="ECO:0000313" key="7">
    <source>
        <dbReference type="EMBL" id="VWC41709.1"/>
    </source>
</evidence>
<dbReference type="Pfam" id="PF03626">
    <property type="entry name" value="COX4_pro"/>
    <property type="match status" value="1"/>
</dbReference>
<evidence type="ECO:0000256" key="3">
    <source>
        <dbReference type="ARBA" id="ARBA00022692"/>
    </source>
</evidence>
<evidence type="ECO:0000256" key="2">
    <source>
        <dbReference type="ARBA" id="ARBA00022475"/>
    </source>
</evidence>
<feature type="transmembrane region" description="Helical" evidence="6">
    <location>
        <begin position="72"/>
        <end position="91"/>
    </location>
</feature>
<evidence type="ECO:0000313" key="8">
    <source>
        <dbReference type="Proteomes" id="UP000494330"/>
    </source>
</evidence>
<keyword evidence="3 6" id="KW-0812">Transmembrane</keyword>
<dbReference type="RefSeq" id="WP_034199880.1">
    <property type="nucleotide sequence ID" value="NZ_CABVQD010000043.1"/>
</dbReference>
<keyword evidence="2" id="KW-1003">Cell membrane</keyword>
<keyword evidence="4 6" id="KW-1133">Transmembrane helix</keyword>
<evidence type="ECO:0000256" key="6">
    <source>
        <dbReference type="SAM" id="Phobius"/>
    </source>
</evidence>
<proteinExistence type="predicted"/>
<evidence type="ECO:0008006" key="9">
    <source>
        <dbReference type="Google" id="ProtNLM"/>
    </source>
</evidence>
<evidence type="ECO:0000256" key="4">
    <source>
        <dbReference type="ARBA" id="ARBA00022989"/>
    </source>
</evidence>
<evidence type="ECO:0000256" key="1">
    <source>
        <dbReference type="ARBA" id="ARBA00004651"/>
    </source>
</evidence>
<protein>
    <recommendedName>
        <fullName evidence="9">Cytochrome C oxidase subunit IV</fullName>
    </recommendedName>
</protein>
<keyword evidence="5 6" id="KW-0472">Membrane</keyword>
<feature type="transmembrane region" description="Helical" evidence="6">
    <location>
        <begin position="35"/>
        <end position="51"/>
    </location>
</feature>
<reference evidence="7 8" key="1">
    <citation type="submission" date="2019-09" db="EMBL/GenBank/DDBJ databases">
        <authorList>
            <person name="Depoorter E."/>
        </authorList>
    </citation>
    <scope>NUCLEOTIDE SEQUENCE [LARGE SCALE GENOMIC DNA]</scope>
    <source>
        <strain evidence="7">LMG 30113</strain>
    </source>
</reference>
<comment type="subcellular location">
    <subcellularLocation>
        <location evidence="1">Cell membrane</location>
        <topology evidence="1">Multi-pass membrane protein</topology>
    </subcellularLocation>
</comment>
<evidence type="ECO:0000256" key="5">
    <source>
        <dbReference type="ARBA" id="ARBA00023136"/>
    </source>
</evidence>
<dbReference type="AlphaFoldDB" id="A0A6P2S9X9"/>
<accession>A0A6P2S9X9</accession>
<feature type="transmembrane region" description="Helical" evidence="6">
    <location>
        <begin position="12"/>
        <end position="29"/>
    </location>
</feature>